<keyword evidence="5 9" id="KW-0671">Queuosine biosynthesis</keyword>
<evidence type="ECO:0000256" key="8">
    <source>
        <dbReference type="ARBA" id="ARBA00023014"/>
    </source>
</evidence>
<keyword evidence="9" id="KW-0846">Cobalamin</keyword>
<feature type="binding site" evidence="9">
    <location>
        <position position="165"/>
    </location>
    <ligand>
        <name>cob(II)alamin</name>
        <dbReference type="ChEBI" id="CHEBI:16304"/>
    </ligand>
</feature>
<feature type="binding site" evidence="9">
    <location>
        <position position="141"/>
    </location>
    <ligand>
        <name>cob(II)alamin</name>
        <dbReference type="ChEBI" id="CHEBI:16304"/>
    </ligand>
</feature>
<evidence type="ECO:0000313" key="12">
    <source>
        <dbReference type="Proteomes" id="UP000031670"/>
    </source>
</evidence>
<feature type="binding site" evidence="9">
    <location>
        <position position="176"/>
    </location>
    <ligand>
        <name>cob(II)alamin</name>
        <dbReference type="ChEBI" id="CHEBI:16304"/>
    </ligand>
</feature>
<reference evidence="11 12" key="1">
    <citation type="submission" date="2015-01" db="EMBL/GenBank/DDBJ databases">
        <title>Vibrio sp. C5 JCM 19232 whole genome shotgun sequence.</title>
        <authorList>
            <person name="Sawabe T."/>
            <person name="Meirelles P."/>
            <person name="Feng G."/>
            <person name="Sayaka M."/>
            <person name="Hattori M."/>
            <person name="Ohkuma M."/>
        </authorList>
    </citation>
    <scope>NUCLEOTIDE SEQUENCE [LARGE SCALE GENOMIC DNA]</scope>
    <source>
        <strain evidence="11 12">JCM19232</strain>
    </source>
</reference>
<dbReference type="SUPFAM" id="SSF54862">
    <property type="entry name" value="4Fe-4S ferredoxins"/>
    <property type="match status" value="1"/>
</dbReference>
<dbReference type="GO" id="GO:0008616">
    <property type="term" value="P:tRNA queuosine(34) biosynthetic process"/>
    <property type="evidence" value="ECO:0007669"/>
    <property type="project" value="UniProtKB-UniRule"/>
</dbReference>
<dbReference type="InterPro" id="IPR017900">
    <property type="entry name" value="4Fe4S_Fe_S_CS"/>
</dbReference>
<feature type="binding site" evidence="9">
    <location>
        <position position="205"/>
    </location>
    <ligand>
        <name>[4Fe-4S] cluster</name>
        <dbReference type="ChEBI" id="CHEBI:49883"/>
        <label>2</label>
    </ligand>
</feature>
<dbReference type="Proteomes" id="UP000031670">
    <property type="component" value="Unassembled WGS sequence"/>
</dbReference>
<proteinExistence type="inferred from homology"/>
<feature type="binding site" evidence="9">
    <location>
        <position position="251"/>
    </location>
    <ligand>
        <name>[4Fe-4S] cluster</name>
        <dbReference type="ChEBI" id="CHEBI:49883"/>
        <label>2</label>
    </ligand>
</feature>
<dbReference type="EC" id="1.17.99.6" evidence="9"/>
<feature type="binding site" evidence="9">
    <location>
        <position position="58"/>
    </location>
    <ligand>
        <name>cob(II)alamin</name>
        <dbReference type="ChEBI" id="CHEBI:16304"/>
    </ligand>
</feature>
<feature type="binding site" evidence="9">
    <location>
        <begin position="248"/>
        <end position="249"/>
    </location>
    <ligand>
        <name>cob(II)alamin</name>
        <dbReference type="ChEBI" id="CHEBI:16304"/>
    </ligand>
</feature>
<protein>
    <recommendedName>
        <fullName evidence="9">Epoxyqueuosine reductase</fullName>
        <ecNumber evidence="9">1.17.99.6</ecNumber>
    </recommendedName>
    <alternativeName>
        <fullName evidence="9">Queuosine biosynthesis protein QueG</fullName>
    </alternativeName>
</protein>
<evidence type="ECO:0000256" key="6">
    <source>
        <dbReference type="ARBA" id="ARBA00023002"/>
    </source>
</evidence>
<feature type="binding site" evidence="9">
    <location>
        <position position="248"/>
    </location>
    <ligand>
        <name>[4Fe-4S] cluster</name>
        <dbReference type="ChEBI" id="CHEBI:49883"/>
        <label>2</label>
    </ligand>
</feature>
<feature type="active site" description="Proton donor" evidence="9">
    <location>
        <position position="141"/>
    </location>
</feature>
<dbReference type="PROSITE" id="PS00198">
    <property type="entry name" value="4FE4S_FER_1"/>
    <property type="match status" value="1"/>
</dbReference>
<dbReference type="HAMAP" id="MF_00916">
    <property type="entry name" value="QueG"/>
    <property type="match status" value="1"/>
</dbReference>
<dbReference type="PANTHER" id="PTHR30002">
    <property type="entry name" value="EPOXYQUEUOSINE REDUCTASE"/>
    <property type="match status" value="1"/>
</dbReference>
<dbReference type="GO" id="GO:0046872">
    <property type="term" value="F:metal ion binding"/>
    <property type="evidence" value="ECO:0007669"/>
    <property type="project" value="UniProtKB-KW"/>
</dbReference>
<dbReference type="Pfam" id="PF13484">
    <property type="entry name" value="Fer4_16"/>
    <property type="match status" value="1"/>
</dbReference>
<keyword evidence="1 9" id="KW-0004">4Fe-4S</keyword>
<sequence length="376" mass="42421">MDLCQLAEKIKVWGKELGFQQLGITDTDLSLHEQGLQRWIDEGYHGEMSWMERNHEKRIHPEELHPGAVRVISVRLDYLPPQAGFASNLEDTSTAYISRYALGRDYHKLMRNRLKQLGQKIEAEIASNPEFEALNYRPFVDSAPVLERPLAEKAGLGWRGKHSLLLNKEAGSWFFLGEILIGLPLPVDTPAEDNCGKCTACMTSCPTGAIVEEGVVDARKCISYLTIEYDGVIDAELSQAMGNRIYGCDDCQLVCPHNRAAGLTSIEDFHRREALTDSKLLNLFSWDEKTFLKNFEGSAIRRIGYLQWLRNLSIAIGNGPFSHDAIEALESKLGLGEVLDTHINEALERLHQQRPNRSTKKERLIRIVQKGLPRDA</sequence>
<comment type="cofactor">
    <cofactor evidence="9">
        <name>cob(II)alamin</name>
        <dbReference type="ChEBI" id="CHEBI:16304"/>
    </cofactor>
</comment>
<dbReference type="EMBL" id="BBSA01000026">
    <property type="protein sequence ID" value="GAM65880.1"/>
    <property type="molecule type" value="Genomic_DNA"/>
</dbReference>
<comment type="subcellular location">
    <subcellularLocation>
        <location evidence="9">Cytoplasm</location>
    </subcellularLocation>
</comment>
<dbReference type="GO" id="GO:0051539">
    <property type="term" value="F:4 iron, 4 sulfur cluster binding"/>
    <property type="evidence" value="ECO:0007669"/>
    <property type="project" value="UniProtKB-KW"/>
</dbReference>
<feature type="binding site" evidence="9">
    <location>
        <position position="289"/>
    </location>
    <ligand>
        <name>tRNA</name>
        <dbReference type="ChEBI" id="CHEBI:17843"/>
    </ligand>
</feature>
<evidence type="ECO:0000313" key="11">
    <source>
        <dbReference type="EMBL" id="GAM65880.1"/>
    </source>
</evidence>
<feature type="binding site" evidence="9">
    <location>
        <position position="255"/>
    </location>
    <ligand>
        <name>[4Fe-4S] cluster</name>
        <dbReference type="ChEBI" id="CHEBI:49883"/>
        <label>1</label>
    </ligand>
</feature>
<comment type="catalytic activity">
    <reaction evidence="9">
        <text>epoxyqueuosine(34) in tRNA + AH2 = queuosine(34) in tRNA + A + H2O</text>
        <dbReference type="Rhea" id="RHEA:32159"/>
        <dbReference type="Rhea" id="RHEA-COMP:18571"/>
        <dbReference type="Rhea" id="RHEA-COMP:18582"/>
        <dbReference type="ChEBI" id="CHEBI:13193"/>
        <dbReference type="ChEBI" id="CHEBI:15377"/>
        <dbReference type="ChEBI" id="CHEBI:17499"/>
        <dbReference type="ChEBI" id="CHEBI:194431"/>
        <dbReference type="ChEBI" id="CHEBI:194443"/>
        <dbReference type="EC" id="1.17.99.6"/>
    </reaction>
</comment>
<dbReference type="FunFam" id="3.30.70.20:FF:000017">
    <property type="entry name" value="Epoxyqueuosine reductase"/>
    <property type="match status" value="1"/>
</dbReference>
<dbReference type="GO" id="GO:0052693">
    <property type="term" value="F:epoxyqueuosine reductase activity"/>
    <property type="evidence" value="ECO:0007669"/>
    <property type="project" value="UniProtKB-UniRule"/>
</dbReference>
<dbReference type="NCBIfam" id="TIGR00276">
    <property type="entry name" value="tRNA epoxyqueuosine(34) reductase QueG"/>
    <property type="match status" value="1"/>
</dbReference>
<comment type="cofactor">
    <cofactor evidence="9">
        <name>[4Fe-4S] cluster</name>
        <dbReference type="ChEBI" id="CHEBI:49883"/>
    </cofactor>
    <text evidence="9">Binds 2 [4Fe-4S] clusters per monomer.</text>
</comment>
<accession>A0A0B8PFY5</accession>
<comment type="similarity">
    <text evidence="9">Belongs to the QueG family.</text>
</comment>
<dbReference type="InterPro" id="IPR017896">
    <property type="entry name" value="4Fe4S_Fe-S-bd"/>
</dbReference>
<comment type="caution">
    <text evidence="11">The sequence shown here is derived from an EMBL/GenBank/DDBJ whole genome shotgun (WGS) entry which is preliminary data.</text>
</comment>
<dbReference type="PROSITE" id="PS51379">
    <property type="entry name" value="4FE4S_FER_2"/>
    <property type="match status" value="1"/>
</dbReference>
<feature type="domain" description="4Fe-4S ferredoxin-type" evidence="10">
    <location>
        <begin position="183"/>
        <end position="215"/>
    </location>
</feature>
<evidence type="ECO:0000256" key="9">
    <source>
        <dbReference type="HAMAP-Rule" id="MF_00916"/>
    </source>
</evidence>
<feature type="binding site" evidence="9">
    <location>
        <position position="221"/>
    </location>
    <ligand>
        <name>[4Fe-4S] cluster</name>
        <dbReference type="ChEBI" id="CHEBI:49883"/>
        <label>2</label>
    </ligand>
</feature>
<evidence type="ECO:0000256" key="2">
    <source>
        <dbReference type="ARBA" id="ARBA00022490"/>
    </source>
</evidence>
<keyword evidence="2 9" id="KW-0963">Cytoplasm</keyword>
<feature type="binding site" evidence="9">
    <location>
        <position position="201"/>
    </location>
    <ligand>
        <name>[4Fe-4S] cluster</name>
        <dbReference type="ChEBI" id="CHEBI:49883"/>
        <label>1</label>
    </ligand>
</feature>
<evidence type="ECO:0000256" key="7">
    <source>
        <dbReference type="ARBA" id="ARBA00023004"/>
    </source>
</evidence>
<dbReference type="InterPro" id="IPR013542">
    <property type="entry name" value="QueG_DUF1730"/>
</dbReference>
<gene>
    <name evidence="9" type="primary">queG</name>
    <name evidence="11" type="ORF">JCM19232_4826</name>
</gene>
<dbReference type="GO" id="GO:0031419">
    <property type="term" value="F:cobalamin binding"/>
    <property type="evidence" value="ECO:0007669"/>
    <property type="project" value="UniProtKB-KW"/>
</dbReference>
<dbReference type="AlphaFoldDB" id="A0A0B8PFY5"/>
<dbReference type="Pfam" id="PF08331">
    <property type="entry name" value="QueG_DUF1730"/>
    <property type="match status" value="1"/>
</dbReference>
<evidence type="ECO:0000259" key="10">
    <source>
        <dbReference type="PROSITE" id="PS51379"/>
    </source>
</evidence>
<keyword evidence="3 9" id="KW-0819">tRNA processing</keyword>
<feature type="binding site" evidence="9">
    <location>
        <position position="223"/>
    </location>
    <ligand>
        <name>cob(II)alamin</name>
        <dbReference type="ChEBI" id="CHEBI:16304"/>
    </ligand>
</feature>
<name>A0A0B8PFY5_9VIBR</name>
<comment type="subunit">
    <text evidence="9">Monomer.</text>
</comment>
<dbReference type="UniPathway" id="UPA00392"/>
<keyword evidence="9" id="KW-0170">Cobalt</keyword>
<reference evidence="11 12" key="2">
    <citation type="submission" date="2015-01" db="EMBL/GenBank/DDBJ databases">
        <authorList>
            <consortium name="NBRP consortium"/>
            <person name="Sawabe T."/>
            <person name="Meirelles P."/>
            <person name="Feng G."/>
            <person name="Sayaka M."/>
            <person name="Hattori M."/>
            <person name="Ohkuma M."/>
        </authorList>
    </citation>
    <scope>NUCLEOTIDE SEQUENCE [LARGE SCALE GENOMIC DNA]</scope>
    <source>
        <strain evidence="11 12">JCM19232</strain>
    </source>
</reference>
<evidence type="ECO:0000256" key="5">
    <source>
        <dbReference type="ARBA" id="ARBA00022785"/>
    </source>
</evidence>
<comment type="function">
    <text evidence="9">Catalyzes the conversion of epoxyqueuosine (oQ) to queuosine (Q), which is a hypermodified base found in the wobble positions of tRNA(Asp), tRNA(Asn), tRNA(His) and tRNA(Tyr).</text>
</comment>
<dbReference type="Gene3D" id="3.30.70.20">
    <property type="match status" value="1"/>
</dbReference>
<keyword evidence="6 9" id="KW-0560">Oxidoreductase</keyword>
<comment type="pathway">
    <text evidence="9">tRNA modification; tRNA-queuosine biosynthesis.</text>
</comment>
<feature type="binding site" evidence="9">
    <location>
        <position position="198"/>
    </location>
    <ligand>
        <name>[4Fe-4S] cluster</name>
        <dbReference type="ChEBI" id="CHEBI:49883"/>
        <label>1</label>
    </ligand>
</feature>
<dbReference type="PANTHER" id="PTHR30002:SF4">
    <property type="entry name" value="EPOXYQUEUOSINE REDUCTASE"/>
    <property type="match status" value="1"/>
</dbReference>
<evidence type="ECO:0000256" key="3">
    <source>
        <dbReference type="ARBA" id="ARBA00022694"/>
    </source>
</evidence>
<feature type="binding site" evidence="9">
    <location>
        <position position="195"/>
    </location>
    <ligand>
        <name>[4Fe-4S] cluster</name>
        <dbReference type="ChEBI" id="CHEBI:49883"/>
        <label>1</label>
    </ligand>
</feature>
<dbReference type="GO" id="GO:0005737">
    <property type="term" value="C:cytoplasm"/>
    <property type="evidence" value="ECO:0007669"/>
    <property type="project" value="UniProtKB-SubCell"/>
</dbReference>
<keyword evidence="8 9" id="KW-0411">Iron-sulfur</keyword>
<organism evidence="11 12">
    <name type="scientific">Vibrio ishigakensis</name>
    <dbReference type="NCBI Taxonomy" id="1481914"/>
    <lineage>
        <taxon>Bacteria</taxon>
        <taxon>Pseudomonadati</taxon>
        <taxon>Pseudomonadota</taxon>
        <taxon>Gammaproteobacteria</taxon>
        <taxon>Vibrionales</taxon>
        <taxon>Vibrionaceae</taxon>
        <taxon>Vibrio</taxon>
    </lineage>
</organism>
<dbReference type="InterPro" id="IPR004453">
    <property type="entry name" value="QueG"/>
</dbReference>
<evidence type="ECO:0000256" key="4">
    <source>
        <dbReference type="ARBA" id="ARBA00022723"/>
    </source>
</evidence>
<comment type="caution">
    <text evidence="9">Lacks conserved residue(s) required for the propagation of feature annotation.</text>
</comment>
<keyword evidence="7 9" id="KW-0408">Iron</keyword>
<keyword evidence="4 9" id="KW-0479">Metal-binding</keyword>
<evidence type="ECO:0000256" key="1">
    <source>
        <dbReference type="ARBA" id="ARBA00022485"/>
    </source>
</evidence>